<name>A0A806FLG4_BIFAN</name>
<reference evidence="1 2" key="1">
    <citation type="journal article" date="2011" name="J. Bacteriol.">
        <title>Genome Sequence of the Probiotic Strain Bifidobacterium animalis subsp. lactis CNCM I-2494.</title>
        <authorList>
            <person name="Chervaux C."/>
            <person name="Grimaldi C."/>
            <person name="Bolotin A."/>
            <person name="Quinquis B."/>
            <person name="Legrain-Raspaud S."/>
            <person name="van Hylckama Vlieg J.E."/>
            <person name="Denariaz G."/>
            <person name="Smokvina T."/>
        </authorList>
    </citation>
    <scope>NUCLEOTIDE SEQUENCE [LARGE SCALE GENOMIC DNA]</scope>
    <source>
        <strain evidence="1 2">CNCM I-2494</strain>
    </source>
</reference>
<proteinExistence type="predicted"/>
<gene>
    <name evidence="1" type="ORF">BALAC2494_01783</name>
</gene>
<dbReference type="EMBL" id="CP002915">
    <property type="protein sequence ID" value="AEK29894.1"/>
    <property type="molecule type" value="Genomic_DNA"/>
</dbReference>
<evidence type="ECO:0000313" key="1">
    <source>
        <dbReference type="EMBL" id="AEK29894.1"/>
    </source>
</evidence>
<evidence type="ECO:0000313" key="2">
    <source>
        <dbReference type="Proteomes" id="UP000008394"/>
    </source>
</evidence>
<accession>A0A806FLG4</accession>
<protein>
    <submittedName>
        <fullName evidence="1">Uncharacterized protein</fullName>
    </submittedName>
</protein>
<dbReference type="Proteomes" id="UP000008394">
    <property type="component" value="Chromosome"/>
</dbReference>
<organism evidence="1 2">
    <name type="scientific">Bifidobacterium animalis subsp. lactis CNCM I-2494</name>
    <dbReference type="NCBI Taxonomy" id="1042403"/>
    <lineage>
        <taxon>Bacteria</taxon>
        <taxon>Bacillati</taxon>
        <taxon>Actinomycetota</taxon>
        <taxon>Actinomycetes</taxon>
        <taxon>Bifidobacteriales</taxon>
        <taxon>Bifidobacteriaceae</taxon>
        <taxon>Bifidobacterium</taxon>
    </lineage>
</organism>
<dbReference type="KEGG" id="bnm:BALAC2494_01783"/>
<sequence>MVCRDVEYVSAGTDACATYHLVLRAHGAEGGGVGFKKIEFGKYAVFAF</sequence>
<dbReference type="AlphaFoldDB" id="A0A806FLG4"/>